<keyword evidence="6 10" id="KW-0648">Protein biosynthesis</keyword>
<dbReference type="Pfam" id="PF00133">
    <property type="entry name" value="tRNA-synt_1"/>
    <property type="match status" value="1"/>
</dbReference>
<keyword evidence="5 10" id="KW-0067">ATP-binding</keyword>
<feature type="short sequence motif" description="'KMSKS' region" evidence="10">
    <location>
        <begin position="616"/>
        <end position="620"/>
    </location>
</feature>
<evidence type="ECO:0000256" key="10">
    <source>
        <dbReference type="HAMAP-Rule" id="MF_02003"/>
    </source>
</evidence>
<dbReference type="Gene3D" id="1.10.730.10">
    <property type="entry name" value="Isoleucyl-tRNA Synthetase, Domain 1"/>
    <property type="match status" value="1"/>
</dbReference>
<dbReference type="SUPFAM" id="SSF47323">
    <property type="entry name" value="Anticodon-binding domain of a subclass of class I aminoacyl-tRNA synthetases"/>
    <property type="match status" value="1"/>
</dbReference>
<dbReference type="InterPro" id="IPR001412">
    <property type="entry name" value="aa-tRNA-synth_I_CS"/>
</dbReference>
<evidence type="ECO:0000256" key="4">
    <source>
        <dbReference type="ARBA" id="ARBA00022741"/>
    </source>
</evidence>
<dbReference type="PROSITE" id="PS00178">
    <property type="entry name" value="AA_TRNA_LIGASE_I"/>
    <property type="match status" value="1"/>
</dbReference>
<dbReference type="Gene3D" id="3.40.50.620">
    <property type="entry name" value="HUPs"/>
    <property type="match status" value="2"/>
</dbReference>
<comment type="caution">
    <text evidence="13">The sequence shown here is derived from an EMBL/GenBank/DDBJ whole genome shotgun (WGS) entry which is preliminary data.</text>
</comment>
<dbReference type="InterPro" id="IPR013155">
    <property type="entry name" value="M/V/L/I-tRNA-synth_anticd-bd"/>
</dbReference>
<dbReference type="EMBL" id="JARJFB010000103">
    <property type="protein sequence ID" value="MEA0971264.1"/>
    <property type="molecule type" value="Genomic_DNA"/>
</dbReference>
<proteinExistence type="inferred from homology"/>
<keyword evidence="3 10" id="KW-0436">Ligase</keyword>
<dbReference type="GO" id="GO:0016874">
    <property type="term" value="F:ligase activity"/>
    <property type="evidence" value="ECO:0007669"/>
    <property type="project" value="UniProtKB-KW"/>
</dbReference>
<evidence type="ECO:0000259" key="11">
    <source>
        <dbReference type="Pfam" id="PF00133"/>
    </source>
</evidence>
<dbReference type="InterPro" id="IPR002300">
    <property type="entry name" value="aa-tRNA-synth_Ia"/>
</dbReference>
<comment type="subunit">
    <text evidence="10">Monomer.</text>
</comment>
<name>A0ABU5NDM5_9RICK</name>
<dbReference type="CDD" id="cd00818">
    <property type="entry name" value="IleRS_core"/>
    <property type="match status" value="1"/>
</dbReference>
<evidence type="ECO:0000256" key="1">
    <source>
        <dbReference type="ARBA" id="ARBA00007078"/>
    </source>
</evidence>
<keyword evidence="7 10" id="KW-0030">Aminoacyl-tRNA synthetase</keyword>
<dbReference type="Pfam" id="PF08264">
    <property type="entry name" value="Anticodon_1"/>
    <property type="match status" value="1"/>
</dbReference>
<evidence type="ECO:0000256" key="3">
    <source>
        <dbReference type="ARBA" id="ARBA00022598"/>
    </source>
</evidence>
<gene>
    <name evidence="10" type="primary">ileS</name>
    <name evidence="13" type="ORF">Megvenef_01239</name>
</gene>
<keyword evidence="2 10" id="KW-0963">Cytoplasm</keyword>
<evidence type="ECO:0000256" key="7">
    <source>
        <dbReference type="ARBA" id="ARBA00023146"/>
    </source>
</evidence>
<dbReference type="InterPro" id="IPR023586">
    <property type="entry name" value="Ile-tRNA-ligase_type2"/>
</dbReference>
<comment type="cofactor">
    <cofactor evidence="10">
        <name>Zn(2+)</name>
        <dbReference type="ChEBI" id="CHEBI:29105"/>
    </cofactor>
</comment>
<keyword evidence="10" id="KW-0862">Zinc</keyword>
<dbReference type="SUPFAM" id="SSF50677">
    <property type="entry name" value="ValRS/IleRS/LeuRS editing domain"/>
    <property type="match status" value="1"/>
</dbReference>
<dbReference type="EC" id="6.1.1.5" evidence="10"/>
<dbReference type="PANTHER" id="PTHR42780:SF1">
    <property type="entry name" value="ISOLEUCINE--TRNA LIGASE, CYTOPLASMIC"/>
    <property type="match status" value="1"/>
</dbReference>
<evidence type="ECO:0000256" key="2">
    <source>
        <dbReference type="ARBA" id="ARBA00022490"/>
    </source>
</evidence>
<dbReference type="HAMAP" id="MF_02003">
    <property type="entry name" value="Ile_tRNA_synth_type2"/>
    <property type="match status" value="1"/>
</dbReference>
<dbReference type="Proteomes" id="UP001291687">
    <property type="component" value="Unassembled WGS sequence"/>
</dbReference>
<dbReference type="Pfam" id="PF19302">
    <property type="entry name" value="DUF5915"/>
    <property type="match status" value="1"/>
</dbReference>
<dbReference type="NCBIfam" id="TIGR00392">
    <property type="entry name" value="ileS"/>
    <property type="match status" value="1"/>
</dbReference>
<dbReference type="PRINTS" id="PR00984">
    <property type="entry name" value="TRNASYNTHILE"/>
</dbReference>
<evidence type="ECO:0000256" key="9">
    <source>
        <dbReference type="ARBA" id="ARBA00048359"/>
    </source>
</evidence>
<feature type="short sequence motif" description="'HIGH' region" evidence="10">
    <location>
        <begin position="56"/>
        <end position="66"/>
    </location>
</feature>
<dbReference type="InterPro" id="IPR009080">
    <property type="entry name" value="tRNAsynth_Ia_anticodon-bd"/>
</dbReference>
<evidence type="ECO:0000256" key="8">
    <source>
        <dbReference type="ARBA" id="ARBA00025217"/>
    </source>
</evidence>
<dbReference type="CDD" id="cd07961">
    <property type="entry name" value="Anticodon_Ia_Ile_ABEc"/>
    <property type="match status" value="1"/>
</dbReference>
<feature type="binding site" evidence="10">
    <location>
        <position position="619"/>
    </location>
    <ligand>
        <name>ATP</name>
        <dbReference type="ChEBI" id="CHEBI:30616"/>
    </ligand>
</feature>
<dbReference type="InterPro" id="IPR033709">
    <property type="entry name" value="Anticodon_Ile_ABEc"/>
</dbReference>
<evidence type="ECO:0000256" key="6">
    <source>
        <dbReference type="ARBA" id="ARBA00022917"/>
    </source>
</evidence>
<dbReference type="RefSeq" id="WP_322777168.1">
    <property type="nucleotide sequence ID" value="NZ_JARJFB010000103.1"/>
</dbReference>
<feature type="domain" description="Methionyl/Valyl/Leucyl/Isoleucyl-tRNA synthetase anticodon-binding" evidence="12">
    <location>
        <begin position="703"/>
        <end position="849"/>
    </location>
</feature>
<reference evidence="13 14" key="1">
    <citation type="submission" date="2023-03" db="EMBL/GenBank/DDBJ databases">
        <title>Host association and intracellularity evolved multiple times independently in the Rickettsiales.</title>
        <authorList>
            <person name="Castelli M."/>
            <person name="Nardi T."/>
            <person name="Gammuto L."/>
            <person name="Bellinzona G."/>
            <person name="Sabaneyeva E."/>
            <person name="Potekhin A."/>
            <person name="Serra V."/>
            <person name="Petroni G."/>
            <person name="Sassera D."/>
        </authorList>
    </citation>
    <scope>NUCLEOTIDE SEQUENCE [LARGE SCALE GENOMIC DNA]</scope>
    <source>
        <strain evidence="13 14">Sr 2-6</strain>
    </source>
</reference>
<keyword evidence="14" id="KW-1185">Reference proteome</keyword>
<protein>
    <recommendedName>
        <fullName evidence="10">Isoleucine--tRNA ligase</fullName>
        <ecNumber evidence="10">6.1.1.5</ecNumber>
    </recommendedName>
    <alternativeName>
        <fullName evidence="10">Isoleucyl-tRNA synthetase</fullName>
        <shortName evidence="10">IleRS</shortName>
    </alternativeName>
</protein>
<evidence type="ECO:0000313" key="13">
    <source>
        <dbReference type="EMBL" id="MEA0971264.1"/>
    </source>
</evidence>
<organism evidence="13 14">
    <name type="scientific">Candidatus Megaera venefica</name>
    <dbReference type="NCBI Taxonomy" id="2055910"/>
    <lineage>
        <taxon>Bacteria</taxon>
        <taxon>Pseudomonadati</taxon>
        <taxon>Pseudomonadota</taxon>
        <taxon>Alphaproteobacteria</taxon>
        <taxon>Rickettsiales</taxon>
        <taxon>Rickettsiaceae</taxon>
        <taxon>Candidatus Megaera</taxon>
    </lineage>
</organism>
<comment type="subcellular location">
    <subcellularLocation>
        <location evidence="10">Cytoplasm</location>
    </subcellularLocation>
</comment>
<evidence type="ECO:0000313" key="14">
    <source>
        <dbReference type="Proteomes" id="UP001291687"/>
    </source>
</evidence>
<accession>A0ABU5NDM5</accession>
<evidence type="ECO:0000259" key="12">
    <source>
        <dbReference type="Pfam" id="PF08264"/>
    </source>
</evidence>
<feature type="domain" description="Aminoacyl-tRNA synthetase class Ia" evidence="11">
    <location>
        <begin position="22"/>
        <end position="651"/>
    </location>
</feature>
<dbReference type="PANTHER" id="PTHR42780">
    <property type="entry name" value="SOLEUCYL-TRNA SYNTHETASE"/>
    <property type="match status" value="1"/>
</dbReference>
<dbReference type="SUPFAM" id="SSF52374">
    <property type="entry name" value="Nucleotidylyl transferase"/>
    <property type="match status" value="1"/>
</dbReference>
<dbReference type="InterPro" id="IPR014729">
    <property type="entry name" value="Rossmann-like_a/b/a_fold"/>
</dbReference>
<dbReference type="InterPro" id="IPR002301">
    <property type="entry name" value="Ile-tRNA-ligase"/>
</dbReference>
<comment type="catalytic activity">
    <reaction evidence="9 10">
        <text>tRNA(Ile) + L-isoleucine + ATP = L-isoleucyl-tRNA(Ile) + AMP + diphosphate</text>
        <dbReference type="Rhea" id="RHEA:11060"/>
        <dbReference type="Rhea" id="RHEA-COMP:9666"/>
        <dbReference type="Rhea" id="RHEA-COMP:9695"/>
        <dbReference type="ChEBI" id="CHEBI:30616"/>
        <dbReference type="ChEBI" id="CHEBI:33019"/>
        <dbReference type="ChEBI" id="CHEBI:58045"/>
        <dbReference type="ChEBI" id="CHEBI:78442"/>
        <dbReference type="ChEBI" id="CHEBI:78528"/>
        <dbReference type="ChEBI" id="CHEBI:456215"/>
        <dbReference type="EC" id="6.1.1.5"/>
    </reaction>
</comment>
<comment type="domain">
    <text evidence="10">IleRS has two distinct active sites: one for aminoacylation and one for editing. The misactivated valine is translocated from the active site to the editing site, which sterically excludes the correctly activated isoleucine. The single editing site contains two valyl binding pockets, one specific for each substrate (Val-AMP or Val-tRNA(Ile)).</text>
</comment>
<dbReference type="InterPro" id="IPR009008">
    <property type="entry name" value="Val/Leu/Ile-tRNA-synth_edit"/>
</dbReference>
<evidence type="ECO:0000256" key="5">
    <source>
        <dbReference type="ARBA" id="ARBA00022840"/>
    </source>
</evidence>
<keyword evidence="4 10" id="KW-0547">Nucleotide-binding</keyword>
<comment type="similarity">
    <text evidence="1 10">Belongs to the class-I aminoacyl-tRNA synthetase family. IleS type 2 subfamily.</text>
</comment>
<keyword evidence="10" id="KW-0479">Metal-binding</keyword>
<sequence length="1058" mass="121853">MSNKNHYPEVISNVDFPQIENQILKYWQENNIFQQSIDNRNSTSADNEFVFYDGPPFANGLPHYGHLLTGFVKDTYARYQTTKGKKVERRFGWDCHGLPAEMGAEKELGFSGRIAINEYGVDKFNDFCRSSVMKYSQDWEKYVNRQARWVDFKNSYKTMDTGYMESVLWAFKELYKKGLIYESMRVMPYSWACETPLSNFETRLDNSYRERADKAITVSFKLNDMPNGATSGCDEYRILAWTTTPWTLPSNLALAISAEINYACVVKENICYIIGEFAVKNYAKELGINENTELVTIKGENLKGLSYQPLFDYFKTHPNSFKVFAADFVVEGDGTGIVHMAPGFGEDDQIICEKEGIELVCPVDNAGKFTSEVNDFEGTQVFEANDPIIIKLKEQGSWIKTEQYIHNYPHCWRTDTPLIYKAVPSWYVKVTAFKDRMVELNQEINWIPGHIKDGLFGKWLENARDWSISRNRFWGTPIPVWRSDDPKYPRIDVYGSIEELEKDFSVKLDDLHKPFIDELTRPNPDDPTGKSMMRRVGDVFDCWFESGSMPYGQVHYPFENKEWFENHFPADFIVEYSAQTRGWFYTLMVLSTALFDRPPFLNCICHGVILDATGQKLSKRLNNYADPLELFEKYGADALRVTMLSSSVVRGQELLIDKDGKMVFDSLRLFIKPIWNAYHFFCLYANIDKIQAQMSFKSQNVLDRYIISKLKIAVTAIEKNMDSYDSSSSYEVISSFFEVLNNWYIRRSRARFWKADQDQDKLDSYNTLYSCLVTMTKAMSSLLPLIAEHIYLGLNPSEKSVHLTNFPKLEEIKIEHELVAVMDQVLDICSTALFIRSAENIRVRQPLSAIKIITENSNKFQEFIDLIKDEINVKSILFSDDLSGNADQKLSINFPVLGKRLPNKMKEIILASKAGNWQVNDNKLNISGEDLLSEEYSMVLVPRANKGAKPLSSNQGMILLDLEITASLEGEGIARDIIRLVQQARKDAEFNVSDRIELELKSDYDLSSVIEEHEKLICDQTLSKFNLGFKPDYKTQAPLFEHSVEIMIKRVIPNPIFK</sequence>
<comment type="function">
    <text evidence="8 10">Catalyzes the attachment of isoleucine to tRNA(Ile). As IleRS can inadvertently accommodate and process structurally similar amino acids such as valine, to avoid such errors it has two additional distinct tRNA(Ile)-dependent editing activities. One activity is designated as 'pretransfer' editing and involves the hydrolysis of activated Val-AMP. The other activity is designated 'posttransfer' editing and involves deacylation of mischarged Val-tRNA(Ile).</text>
</comment>